<protein>
    <submittedName>
        <fullName evidence="1">Uncharacterized protein</fullName>
    </submittedName>
</protein>
<dbReference type="InParanoid" id="J7SD46"/>
<evidence type="ECO:0000313" key="2">
    <source>
        <dbReference type="Proteomes" id="UP000006352"/>
    </source>
</evidence>
<reference evidence="1 2" key="1">
    <citation type="journal article" date="2012" name="Appl. Environ. Microbiol.">
        <title>Short-read sequencing for genomic analysis of the brown rot fungus Fibroporia radiculosa.</title>
        <authorList>
            <person name="Tang J.D."/>
            <person name="Perkins A.D."/>
            <person name="Sonstegard T.S."/>
            <person name="Schroeder S.G."/>
            <person name="Burgess S.C."/>
            <person name="Diehl S.V."/>
        </authorList>
    </citation>
    <scope>NUCLEOTIDE SEQUENCE [LARGE SCALE GENOMIC DNA]</scope>
    <source>
        <strain evidence="1 2">TFFH 294</strain>
    </source>
</reference>
<dbReference type="RefSeq" id="XP_012177194.1">
    <property type="nucleotide sequence ID" value="XM_012321804.1"/>
</dbReference>
<keyword evidence="2" id="KW-1185">Reference proteome</keyword>
<evidence type="ECO:0000313" key="1">
    <source>
        <dbReference type="EMBL" id="CCM07173.1"/>
    </source>
</evidence>
<organism evidence="1 2">
    <name type="scientific">Fibroporia radiculosa</name>
    <dbReference type="NCBI Taxonomy" id="599839"/>
    <lineage>
        <taxon>Eukaryota</taxon>
        <taxon>Fungi</taxon>
        <taxon>Dikarya</taxon>
        <taxon>Basidiomycota</taxon>
        <taxon>Agaricomycotina</taxon>
        <taxon>Agaricomycetes</taxon>
        <taxon>Polyporales</taxon>
        <taxon>Fibroporiaceae</taxon>
        <taxon>Fibroporia</taxon>
    </lineage>
</organism>
<dbReference type="GeneID" id="24102073"/>
<dbReference type="Proteomes" id="UP000006352">
    <property type="component" value="Unassembled WGS sequence"/>
</dbReference>
<dbReference type="EMBL" id="HE797681">
    <property type="protein sequence ID" value="CCM07173.1"/>
    <property type="molecule type" value="Genomic_DNA"/>
</dbReference>
<name>J7SD46_9APHY</name>
<sequence>MGSAVQSAPRVVVDVEQIVNAPTSSMYRTATNDTIVYLIN</sequence>
<proteinExistence type="predicted"/>
<gene>
    <name evidence="1" type="ORF">FIBRA_09512</name>
</gene>
<accession>J7SD46</accession>
<dbReference type="HOGENOM" id="CLU_3299365_0_0_1"/>
<dbReference type="AlphaFoldDB" id="J7SD46"/>